<dbReference type="EMBL" id="CWJL01000016">
    <property type="protein sequence ID" value="CRY68004.1"/>
    <property type="molecule type" value="Genomic_DNA"/>
</dbReference>
<evidence type="ECO:0000313" key="3">
    <source>
        <dbReference type="EMBL" id="CRY68004.1"/>
    </source>
</evidence>
<evidence type="ECO:0000259" key="1">
    <source>
        <dbReference type="Pfam" id="PF13953"/>
    </source>
</evidence>
<dbReference type="GO" id="GO:0009297">
    <property type="term" value="P:pilus assembly"/>
    <property type="evidence" value="ECO:0007669"/>
    <property type="project" value="InterPro"/>
</dbReference>
<dbReference type="Gene3D" id="2.60.40.3110">
    <property type="match status" value="1"/>
</dbReference>
<reference evidence="2" key="3">
    <citation type="submission" date="2015-03" db="EMBL/GenBank/DDBJ databases">
        <authorList>
            <person name="Murphy D."/>
        </authorList>
    </citation>
    <scope>NUCLEOTIDE SEQUENCE [LARGE SCALE GENOMIC DNA]</scope>
    <source>
        <strain evidence="2">A125KOH2</strain>
    </source>
</reference>
<dbReference type="PANTHER" id="PTHR30451:SF5">
    <property type="entry name" value="SLR0019 PROTEIN"/>
    <property type="match status" value="1"/>
</dbReference>
<reference evidence="3 4" key="2">
    <citation type="submission" date="2015-03" db="EMBL/GenBank/DDBJ databases">
        <authorList>
            <consortium name="Pathogen Informatics"/>
            <person name="Murphy D."/>
        </authorList>
    </citation>
    <scope>NUCLEOTIDE SEQUENCE [LARGE SCALE GENOMIC DNA]</scope>
    <source>
        <strain evidence="4">type strain: CIP110230</strain>
        <strain evidence="3">Type strain: CIP110230</strain>
    </source>
</reference>
<dbReference type="InterPro" id="IPR000015">
    <property type="entry name" value="Fimb_usher"/>
</dbReference>
<proteinExistence type="predicted"/>
<dbReference type="STRING" id="1288385.ERS137968_03102"/>
<dbReference type="Proteomes" id="UP000045840">
    <property type="component" value="Unassembled WGS sequence"/>
</dbReference>
<dbReference type="GO" id="GO:0009279">
    <property type="term" value="C:cell outer membrane"/>
    <property type="evidence" value="ECO:0007669"/>
    <property type="project" value="TreeGrafter"/>
</dbReference>
<feature type="domain" description="PapC-like C-terminal" evidence="1">
    <location>
        <begin position="740"/>
        <end position="802"/>
    </location>
</feature>
<dbReference type="InterPro" id="IPR025949">
    <property type="entry name" value="PapC-like_C"/>
</dbReference>
<keyword evidence="4" id="KW-1185">Reference proteome</keyword>
<protein>
    <submittedName>
        <fullName evidence="2">Outer membrane usher protein</fullName>
    </submittedName>
</protein>
<sequence length="816" mass="89334">MTIRFRLSPLLTSLYGSMLLSALIPCAAWGDNLPSPPMATMPDSTLYLELVVNDRNFGDAVPVIYRGGHYYLSSSQLSAIGLPIADPSPAEVAVDNMDNVTLKYDGENQRLLINVPSEWLPKQQINVAIKEDFNLAQSSLGFLLNYDVYATQSSGISQSGSVAAWTEQRIFDRFGLISNTGVYRTNFSGNDSSDNDDGYIRFDTQWQRNDEAHLLRYTAGDLITGALPWSSAVRLGGIQIARNFAIRPDLITYPLPQFSGQAAVPSTVELYIDNFRTQSTHINPGPFVIDNAPRINGAGQATIVTTDALGRQISTSVPFYVASSLLKPGMWDFSFSAGALRRNYAVRSADYAESVASGVVRYGTTPWLTLEGRGDVARGMSVVGGGTSFRMGLFGVLNSAYSMSRTSDDAFSDVIDKPIADINNTTINTLQVPISTRGGRGDQRSLGYTYSNSFFNLNAQRITRSDNYGDLANYKSDFRLSRRTDQLTGSISLGNFGTLGSGYFDVRDALGERTRLVNVSYSASVFHNTSFYLSLNRELGSKGYNAQLVWNIPLGEWGSASVSTARDIDNQWFQRVNYGRATPSNGGLGWNLAYANGNSENSSYQQADVIWRTRIMESRAGIYGNSNNYNSWGELTGSLVMMNGGVYASNMISDAFALVSTNGFSDIPVSYENQLIGATDANGYVLIPTVSSYYQAKFQIDPMNLPADVILPTVERQLAISERSGYLIEFPIEQITAANIRLTDKSGKYLPKGSTIYTTGSSPVSYVGWDGMAYIEQVVQLNKIRIVRADNGTNCYSQFRLKNTKGIQDAGTAICQ</sequence>
<evidence type="ECO:0000313" key="5">
    <source>
        <dbReference type="Proteomes" id="UP000045840"/>
    </source>
</evidence>
<accession>A0A0T9QFN0</accession>
<dbReference type="Pfam" id="PF00577">
    <property type="entry name" value="Usher"/>
    <property type="match status" value="1"/>
</dbReference>
<dbReference type="Proteomes" id="UP000044625">
    <property type="component" value="Unassembled WGS sequence"/>
</dbReference>
<dbReference type="RefSeq" id="WP_049614004.1">
    <property type="nucleotide sequence ID" value="NZ_CAWMMU010000016.1"/>
</dbReference>
<dbReference type="GO" id="GO:0015473">
    <property type="term" value="F:fimbrial usher porin activity"/>
    <property type="evidence" value="ECO:0007669"/>
    <property type="project" value="InterPro"/>
</dbReference>
<dbReference type="AlphaFoldDB" id="A0A0T9QFN0"/>
<reference evidence="5" key="1">
    <citation type="submission" date="2015-03" db="EMBL/GenBank/DDBJ databases">
        <authorList>
            <consortium name="Pathogen Informatics"/>
        </authorList>
    </citation>
    <scope>NUCLEOTIDE SEQUENCE [LARGE SCALE GENOMIC DNA]</scope>
    <source>
        <strain evidence="5">A125KOH2</strain>
    </source>
</reference>
<dbReference type="PANTHER" id="PTHR30451">
    <property type="entry name" value="OUTER MEMBRANE USHER PROTEIN"/>
    <property type="match status" value="1"/>
</dbReference>
<evidence type="ECO:0000313" key="4">
    <source>
        <dbReference type="Proteomes" id="UP000044625"/>
    </source>
</evidence>
<dbReference type="InterPro" id="IPR042186">
    <property type="entry name" value="FimD_plug_dom"/>
</dbReference>
<dbReference type="OrthoDB" id="8587at2"/>
<dbReference type="InterPro" id="IPR043142">
    <property type="entry name" value="PapC-like_C_sf"/>
</dbReference>
<dbReference type="Pfam" id="PF13953">
    <property type="entry name" value="PapC_C"/>
    <property type="match status" value="1"/>
</dbReference>
<name>A0A0T9QFN0_9GAMM</name>
<dbReference type="Gene3D" id="2.60.40.2610">
    <property type="entry name" value="Outer membrane usher protein FimD, plug domain"/>
    <property type="match status" value="1"/>
</dbReference>
<dbReference type="EMBL" id="CQAZ01000028">
    <property type="protein sequence ID" value="CNI09540.1"/>
    <property type="molecule type" value="Genomic_DNA"/>
</dbReference>
<evidence type="ECO:0000313" key="2">
    <source>
        <dbReference type="EMBL" id="CNI09540.1"/>
    </source>
</evidence>
<organism evidence="2 5">
    <name type="scientific">Yersinia pekkanenii</name>
    <dbReference type="NCBI Taxonomy" id="1288385"/>
    <lineage>
        <taxon>Bacteria</taxon>
        <taxon>Pseudomonadati</taxon>
        <taxon>Pseudomonadota</taxon>
        <taxon>Gammaproteobacteria</taxon>
        <taxon>Enterobacterales</taxon>
        <taxon>Yersiniaceae</taxon>
        <taxon>Yersinia</taxon>
    </lineage>
</organism>
<dbReference type="Gene3D" id="2.60.40.2070">
    <property type="match status" value="1"/>
</dbReference>
<gene>
    <name evidence="2" type="primary">caf1A</name>
    <name evidence="2" type="ORF">ERS008529_03054</name>
    <name evidence="3" type="ORF">ERS137968_03102</name>
</gene>